<evidence type="ECO:0000313" key="2">
    <source>
        <dbReference type="EMBL" id="ODA28278.1"/>
    </source>
</evidence>
<accession>A0A1C3E4V4</accession>
<dbReference type="OrthoDB" id="212759at2"/>
<feature type="compositionally biased region" description="Polar residues" evidence="1">
    <location>
        <begin position="836"/>
        <end position="850"/>
    </location>
</feature>
<protein>
    <submittedName>
        <fullName evidence="2">Uncharacterized protein</fullName>
    </submittedName>
</protein>
<proteinExistence type="predicted"/>
<reference evidence="2 3" key="1">
    <citation type="submission" date="2016-05" db="EMBL/GenBank/DDBJ databases">
        <title>Genomic and physiological characterization of Planctopirus sp. isolated from fresh water lake.</title>
        <authorList>
            <person name="Subhash Y."/>
            <person name="Ramana C."/>
        </authorList>
    </citation>
    <scope>NUCLEOTIDE SEQUENCE [LARGE SCALE GENOMIC DNA]</scope>
    <source>
        <strain evidence="2 3">JC280</strain>
    </source>
</reference>
<dbReference type="AlphaFoldDB" id="A0A1C3E4V4"/>
<sequence>MPHRSKTSSLLINDLQPAVLPTSAAMQSPVFDSKGSVDLKSHSLLASRLLPTGGTPFIMHDTHSGSGSKTGSLATRCTGALGLVLLAAFTASLSAVGCANMVESRAIEKFAANLDSANLSALKHTSSDAFSQKALRTADAMDDLKILNLPTGKTSVIKVEEVDPKRKRVTVEVGEQKKEIFYDLVFDDKYRQWVVDDVFMKQRKRGVTAYKSVTEQMDLLLSVREAIEAWQESEVPTICEQMTPEFAAAFRNLPDDYRTKLTKIVSGEKRSSKSTRPEASLDEKTAIVRLPRERGETVWTLVLQEGHWLVADIAIDSKEEVEQIPSVYKQSLAVLRCMEFLDAYASRDREVIKPFCGQEFYEGAIALGDLSLITLPRPSENSHTVEVKIQKARADFTLTGKENVIHVAMHRQGGDIVIGDQPPVYEVTEVSVYDIATNQEQHLTAVFTAQAMLELFVEAIAQRDITTLRQLSTYDFTKRVWSQVNDQNLPGLPLEVFDEPEIQILGRKFEGALTRFYVMQNGQELTYFLREQQGQFRIDDIEWKISGRPASVKMTTELMIPLQNFACAISLGRDPAYQNIALENLQKCCSEEFNRVVWRQTQFVPNSGMSADTFLATSLKGIQMGEGLALVRLGESQFGAEVRLRKEGERYAIDEILLVAGVEEAQRLDLRRTLKTQLAEGTAKPPVPTGREEVIGQWSKDQQVMRDSQVVPAAASVEFSAPTPKMPARKSDSSIVPSLPSGEMPARLPVEPMMKPTQKSSLPTAQPKETSLHHPGQPAVPEQDAQSHSHPMTPTVDASEMLPTRYERTGSVGSKVMSNLPAQPKVASQGMVPAASHNQPAAIETQSTADWANAQFDQAFESTASSKSPPGQQSEPMPLKK</sequence>
<feature type="region of interest" description="Disordered" evidence="1">
    <location>
        <begin position="721"/>
        <end position="802"/>
    </location>
</feature>
<evidence type="ECO:0000256" key="1">
    <source>
        <dbReference type="SAM" id="MobiDB-lite"/>
    </source>
</evidence>
<dbReference type="EMBL" id="LYDR01000154">
    <property type="protein sequence ID" value="ODA28278.1"/>
    <property type="molecule type" value="Genomic_DNA"/>
</dbReference>
<name>A0A1C3E4V4_9PLAN</name>
<dbReference type="RefSeq" id="WP_068852643.1">
    <property type="nucleotide sequence ID" value="NZ_LYDR01000154.1"/>
</dbReference>
<dbReference type="Proteomes" id="UP000094828">
    <property type="component" value="Unassembled WGS sequence"/>
</dbReference>
<keyword evidence="3" id="KW-1185">Reference proteome</keyword>
<evidence type="ECO:0000313" key="3">
    <source>
        <dbReference type="Proteomes" id="UP000094828"/>
    </source>
</evidence>
<comment type="caution">
    <text evidence="2">The sequence shown here is derived from an EMBL/GenBank/DDBJ whole genome shotgun (WGS) entry which is preliminary data.</text>
</comment>
<organism evidence="2 3">
    <name type="scientific">Planctopirus hydrillae</name>
    <dbReference type="NCBI Taxonomy" id="1841610"/>
    <lineage>
        <taxon>Bacteria</taxon>
        <taxon>Pseudomonadati</taxon>
        <taxon>Planctomycetota</taxon>
        <taxon>Planctomycetia</taxon>
        <taxon>Planctomycetales</taxon>
        <taxon>Planctomycetaceae</taxon>
        <taxon>Planctopirus</taxon>
    </lineage>
</organism>
<feature type="compositionally biased region" description="Polar residues" evidence="1">
    <location>
        <begin position="860"/>
        <end position="875"/>
    </location>
</feature>
<feature type="region of interest" description="Disordered" evidence="1">
    <location>
        <begin position="824"/>
        <end position="881"/>
    </location>
</feature>
<dbReference type="STRING" id="1841610.A6X21_01380"/>
<gene>
    <name evidence="2" type="ORF">A6X21_01380</name>
</gene>
<feature type="compositionally biased region" description="Polar residues" evidence="1">
    <location>
        <begin position="757"/>
        <end position="769"/>
    </location>
</feature>